<dbReference type="PANTHER" id="PTHR47533:SF4">
    <property type="entry name" value="AB HYDROLASE-1 DOMAIN-CONTAINING PROTEIN"/>
    <property type="match status" value="1"/>
</dbReference>
<feature type="non-terminal residue" evidence="1">
    <location>
        <position position="166"/>
    </location>
</feature>
<dbReference type="Pfam" id="PF06342">
    <property type="entry name" value="DUF1057"/>
    <property type="match status" value="1"/>
</dbReference>
<sequence>VWYTEGGVKVYQNKWGRTLFQIFGTAFLNLTKTVTVKADNMNNVILSASTMRYSKFKQLEERLIKLKESNLPVLLVFSENDRLIEKEIFYEMATILGAKDENIAIYDENGSLEKDYTKDDTIKVVSFRSGGHYCFLKYTQVVNKACDQLLKTLDHEVNNEVICDTN</sequence>
<accession>A0A7R9MPP3</accession>
<proteinExistence type="predicted"/>
<name>A0A7R9MPP3_9ACAR</name>
<dbReference type="PANTHER" id="PTHR47533">
    <property type="entry name" value="PROTEIN CBG21859"/>
    <property type="match status" value="1"/>
</dbReference>
<protein>
    <submittedName>
        <fullName evidence="1">Uncharacterized protein</fullName>
    </submittedName>
</protein>
<dbReference type="AlphaFoldDB" id="A0A7R9MPP3"/>
<gene>
    <name evidence="1" type="ORF">ONB1V03_LOCUS20261</name>
</gene>
<dbReference type="Proteomes" id="UP000728032">
    <property type="component" value="Unassembled WGS sequence"/>
</dbReference>
<dbReference type="InterPro" id="IPR010463">
    <property type="entry name" value="DUF1057"/>
</dbReference>
<dbReference type="OrthoDB" id="6431331at2759"/>
<dbReference type="EMBL" id="CAJPVJ010033992">
    <property type="protein sequence ID" value="CAG2180840.1"/>
    <property type="molecule type" value="Genomic_DNA"/>
</dbReference>
<keyword evidence="2" id="KW-1185">Reference proteome</keyword>
<reference evidence="1" key="1">
    <citation type="submission" date="2020-11" db="EMBL/GenBank/DDBJ databases">
        <authorList>
            <person name="Tran Van P."/>
        </authorList>
    </citation>
    <scope>NUCLEOTIDE SEQUENCE</scope>
</reference>
<organism evidence="1">
    <name type="scientific">Oppiella nova</name>
    <dbReference type="NCBI Taxonomy" id="334625"/>
    <lineage>
        <taxon>Eukaryota</taxon>
        <taxon>Metazoa</taxon>
        <taxon>Ecdysozoa</taxon>
        <taxon>Arthropoda</taxon>
        <taxon>Chelicerata</taxon>
        <taxon>Arachnida</taxon>
        <taxon>Acari</taxon>
        <taxon>Acariformes</taxon>
        <taxon>Sarcoptiformes</taxon>
        <taxon>Oribatida</taxon>
        <taxon>Brachypylina</taxon>
        <taxon>Oppioidea</taxon>
        <taxon>Oppiidae</taxon>
        <taxon>Oppiella</taxon>
    </lineage>
</organism>
<dbReference type="EMBL" id="OC948817">
    <property type="protein sequence ID" value="CAD7663703.1"/>
    <property type="molecule type" value="Genomic_DNA"/>
</dbReference>
<evidence type="ECO:0000313" key="2">
    <source>
        <dbReference type="Proteomes" id="UP000728032"/>
    </source>
</evidence>
<evidence type="ECO:0000313" key="1">
    <source>
        <dbReference type="EMBL" id="CAD7663703.1"/>
    </source>
</evidence>